<dbReference type="EMBL" id="JACIBY010000013">
    <property type="protein sequence ID" value="MBB3841015.1"/>
    <property type="molecule type" value="Genomic_DNA"/>
</dbReference>
<evidence type="ECO:0000256" key="2">
    <source>
        <dbReference type="SAM" id="SignalP"/>
    </source>
</evidence>
<feature type="compositionally biased region" description="Polar residues" evidence="1">
    <location>
        <begin position="255"/>
        <end position="271"/>
    </location>
</feature>
<comment type="caution">
    <text evidence="3">The sequence shown here is derived from an EMBL/GenBank/DDBJ whole genome shotgun (WGS) entry which is preliminary data.</text>
</comment>
<reference evidence="3 4" key="1">
    <citation type="submission" date="2020-08" db="EMBL/GenBank/DDBJ databases">
        <title>Genomic Encyclopedia of Type Strains, Phase IV (KMG-IV): sequencing the most valuable type-strain genomes for metagenomic binning, comparative biology and taxonomic classification.</title>
        <authorList>
            <person name="Goeker M."/>
        </authorList>
    </citation>
    <scope>NUCLEOTIDE SEQUENCE [LARGE SCALE GENOMIC DNA]</scope>
    <source>
        <strain evidence="3 4">DSM 17976</strain>
    </source>
</reference>
<dbReference type="AlphaFoldDB" id="A0A7W5ZQP4"/>
<evidence type="ECO:0000313" key="4">
    <source>
        <dbReference type="Proteomes" id="UP000541352"/>
    </source>
</evidence>
<feature type="region of interest" description="Disordered" evidence="1">
    <location>
        <begin position="255"/>
        <end position="278"/>
    </location>
</feature>
<accession>A0A7W5ZQP4</accession>
<gene>
    <name evidence="3" type="ORF">FHS57_005036</name>
</gene>
<keyword evidence="2" id="KW-0732">Signal</keyword>
<evidence type="ECO:0000313" key="3">
    <source>
        <dbReference type="EMBL" id="MBB3841015.1"/>
    </source>
</evidence>
<sequence>MKTASFFIALFVVATTVVAQDAKVFKTKFSGPGKSLVMNIDAKQLDMEGYNGDEVIIEAKDVPSVPKDAEGLRPLSATGVDNTNIGLSVNANGNTLTITTVMKGKTMYKIRVPKELGITVKKRHSCSCNENGMSISGMEGPLEINTNYEAITLTDVSGPIVANSQQGKIKVIFNDKMPDKPSSIVTYGNDVDVTVPDKAKVLFSISSANGNMFTDLDLKSYTTPTKTEGSVEEKRALDAVIAQRDADRDRTVTVNGYASSSGWGQSRTFSGSAASASAPAPSSVYVWDGNEWNANSIISTNGLSYAWLDSDKSFPKYVLNEPQTKIMLRTTQGNVYLRKKK</sequence>
<evidence type="ECO:0000256" key="1">
    <source>
        <dbReference type="SAM" id="MobiDB-lite"/>
    </source>
</evidence>
<feature type="signal peptide" evidence="2">
    <location>
        <begin position="1"/>
        <end position="19"/>
    </location>
</feature>
<dbReference type="RefSeq" id="WP_183978372.1">
    <property type="nucleotide sequence ID" value="NZ_JACIBY010000013.1"/>
</dbReference>
<name>A0A7W5ZQP4_9BACT</name>
<organism evidence="3 4">
    <name type="scientific">Runella defluvii</name>
    <dbReference type="NCBI Taxonomy" id="370973"/>
    <lineage>
        <taxon>Bacteria</taxon>
        <taxon>Pseudomonadati</taxon>
        <taxon>Bacteroidota</taxon>
        <taxon>Cytophagia</taxon>
        <taxon>Cytophagales</taxon>
        <taxon>Spirosomataceae</taxon>
        <taxon>Runella</taxon>
    </lineage>
</organism>
<protein>
    <recommendedName>
        <fullName evidence="5">Adhesin domain-containing protein</fullName>
    </recommendedName>
</protein>
<evidence type="ECO:0008006" key="5">
    <source>
        <dbReference type="Google" id="ProtNLM"/>
    </source>
</evidence>
<feature type="chain" id="PRO_5030542390" description="Adhesin domain-containing protein" evidence="2">
    <location>
        <begin position="20"/>
        <end position="341"/>
    </location>
</feature>
<proteinExistence type="predicted"/>
<dbReference type="Proteomes" id="UP000541352">
    <property type="component" value="Unassembled WGS sequence"/>
</dbReference>
<keyword evidence="4" id="KW-1185">Reference proteome</keyword>